<dbReference type="CDD" id="cd15040">
    <property type="entry name" value="7tmB2_Adhesion"/>
    <property type="match status" value="1"/>
</dbReference>
<evidence type="ECO:0000256" key="2">
    <source>
        <dbReference type="ARBA" id="ARBA00022692"/>
    </source>
</evidence>
<keyword evidence="3 6" id="KW-1133">Transmembrane helix</keyword>
<feature type="domain" description="G-protein coupled receptors family 2 profile 2" evidence="9">
    <location>
        <begin position="516"/>
        <end position="766"/>
    </location>
</feature>
<feature type="domain" description="GAIN-B" evidence="8">
    <location>
        <begin position="349"/>
        <end position="507"/>
    </location>
</feature>
<dbReference type="InterPro" id="IPR000203">
    <property type="entry name" value="GPS"/>
</dbReference>
<sequence>VPGTKAQITYSAGNSFHRWSDAKGSCKNGGGILAKIRNIQDIQTLRQHFLLHQDPKYWVGIKFDTTKSNFVWADGTVIPSNDADFESIVNRQEQLLPNYRKRCMYATEQNKLVADDCQAHYKYICQKGYDKATLTSSLTLFTAPSSPVKQLSSSFHSSSSLSLVSSSPSLSSSLSLSPSSLASAESPQFSTQMLSYNTVVMTSTQPISSMTSAKKKLSAASSVILTSSSTSLHIIITPSLTSANGVQFSSVEYLVTKHENEINQLDVGDSLSLQRAANLTSSLLNNVNKIPIRNLSINILVSGAKLEKFAVQYAQYHWGLRNNSKAEMSIEMDEVALAAMKIPAGNKEDVIFPSTSAASGKNFIREEKNVVTLPASLFSYQERYVVCMLYKNIAELIPEQDNRLILFFISIYRQDISIVSRVVSCSLFPEVPGVFTDKVTIKLKSIKRGMTGVTPSCGFWNFSIRTKIDGAWSKTGCTLVESTRDQTICSCNHLTNFAVLMEVGETKISNDNKFALEIVTYIGTSLSLFGETITIIVYLILMNLKTTQSHIRLNMVSCLAAGQLVFIIGISATRHKVLCTTVALTINYFYLVAFGWMVAEGVMLYLKVVKVFNVMTTTKYFYGFAWGFPTILVVSAVVTNVLIKGSMDSSMRDDVCWFSFSSGFVWVFIGPVLMACLVNLVILLRIVVEMMRLTDMSGISETNTSFMMSFRQSLKACAVLSPLLGFTWMFGVLTVTDTAGLVFQYFFTILNSLQGFFIFIFHVIRSKEIKAALEIRRQRWETTRSISVATEKSTIGRGRVSTAREKGNSLRGIDMNKISPDETSNINRDMPTVM</sequence>
<keyword evidence="11" id="KW-1185">Reference proteome</keyword>
<reference evidence="10 11" key="1">
    <citation type="submission" date="2022-05" db="EMBL/GenBank/DDBJ databases">
        <authorList>
            <consortium name="Genoscope - CEA"/>
            <person name="William W."/>
        </authorList>
    </citation>
    <scope>NUCLEOTIDE SEQUENCE [LARGE SCALE GENOMIC DNA]</scope>
</reference>
<dbReference type="Proteomes" id="UP001159427">
    <property type="component" value="Unassembled WGS sequence"/>
</dbReference>
<comment type="subcellular location">
    <subcellularLocation>
        <location evidence="1">Membrane</location>
        <topology evidence="1">Multi-pass membrane protein</topology>
    </subcellularLocation>
</comment>
<dbReference type="SUPFAM" id="SSF56436">
    <property type="entry name" value="C-type lectin-like"/>
    <property type="match status" value="1"/>
</dbReference>
<dbReference type="InterPro" id="IPR057244">
    <property type="entry name" value="GAIN_B"/>
</dbReference>
<dbReference type="InterPro" id="IPR001304">
    <property type="entry name" value="C-type_lectin-like"/>
</dbReference>
<dbReference type="PROSITE" id="PS50261">
    <property type="entry name" value="G_PROTEIN_RECEP_F2_4"/>
    <property type="match status" value="1"/>
</dbReference>
<dbReference type="InterPro" id="IPR016186">
    <property type="entry name" value="C-type_lectin-like/link_sf"/>
</dbReference>
<dbReference type="PRINTS" id="PR00249">
    <property type="entry name" value="GPCRSECRETIN"/>
</dbReference>
<dbReference type="Pfam" id="PF00002">
    <property type="entry name" value="7tm_2"/>
    <property type="match status" value="1"/>
</dbReference>
<dbReference type="CDD" id="cd00037">
    <property type="entry name" value="CLECT"/>
    <property type="match status" value="1"/>
</dbReference>
<evidence type="ECO:0000256" key="4">
    <source>
        <dbReference type="ARBA" id="ARBA00023136"/>
    </source>
</evidence>
<evidence type="ECO:0000313" key="10">
    <source>
        <dbReference type="EMBL" id="CAH3020924.1"/>
    </source>
</evidence>
<feature type="transmembrane region" description="Helical" evidence="6">
    <location>
        <begin position="663"/>
        <end position="688"/>
    </location>
</feature>
<evidence type="ECO:0000259" key="7">
    <source>
        <dbReference type="PROSITE" id="PS50041"/>
    </source>
</evidence>
<feature type="transmembrane region" description="Helical" evidence="6">
    <location>
        <begin position="742"/>
        <end position="764"/>
    </location>
</feature>
<dbReference type="SMART" id="SM00303">
    <property type="entry name" value="GPS"/>
    <property type="match status" value="1"/>
</dbReference>
<accession>A0ABN8LUZ9</accession>
<evidence type="ECO:0000256" key="6">
    <source>
        <dbReference type="SAM" id="Phobius"/>
    </source>
</evidence>
<feature type="non-terminal residue" evidence="10">
    <location>
        <position position="1"/>
    </location>
</feature>
<gene>
    <name evidence="10" type="ORF">PEVE_00009182</name>
</gene>
<dbReference type="Pfam" id="PF00059">
    <property type="entry name" value="Lectin_C"/>
    <property type="match status" value="1"/>
</dbReference>
<name>A0ABN8LUZ9_9CNID</name>
<protein>
    <submittedName>
        <fullName evidence="10">Uncharacterized protein</fullName>
    </submittedName>
</protein>
<feature type="transmembrane region" description="Helical" evidence="6">
    <location>
        <begin position="716"/>
        <end position="736"/>
    </location>
</feature>
<dbReference type="PROSITE" id="PS50041">
    <property type="entry name" value="C_TYPE_LECTIN_2"/>
    <property type="match status" value="1"/>
</dbReference>
<feature type="transmembrane region" description="Helical" evidence="6">
    <location>
        <begin position="588"/>
        <end position="608"/>
    </location>
</feature>
<dbReference type="EMBL" id="CALNXI010000163">
    <property type="protein sequence ID" value="CAH3020924.1"/>
    <property type="molecule type" value="Genomic_DNA"/>
</dbReference>
<dbReference type="Pfam" id="PF01825">
    <property type="entry name" value="GPS"/>
    <property type="match status" value="1"/>
</dbReference>
<feature type="domain" description="C-type lectin" evidence="7">
    <location>
        <begin position="10"/>
        <end position="126"/>
    </location>
</feature>
<dbReference type="SMART" id="SM00034">
    <property type="entry name" value="CLECT"/>
    <property type="match status" value="1"/>
</dbReference>
<comment type="caution">
    <text evidence="10">The sequence shown here is derived from an EMBL/GenBank/DDBJ whole genome shotgun (WGS) entry which is preliminary data.</text>
</comment>
<feature type="transmembrane region" description="Helical" evidence="6">
    <location>
        <begin position="620"/>
        <end position="643"/>
    </location>
</feature>
<proteinExistence type="predicted"/>
<feature type="transmembrane region" description="Helical" evidence="6">
    <location>
        <begin position="518"/>
        <end position="541"/>
    </location>
</feature>
<keyword evidence="5" id="KW-1015">Disulfide bond</keyword>
<dbReference type="InterPro" id="IPR016187">
    <property type="entry name" value="CTDL_fold"/>
</dbReference>
<dbReference type="PANTHER" id="PTHR12011">
    <property type="entry name" value="ADHESION G-PROTEIN COUPLED RECEPTOR"/>
    <property type="match status" value="1"/>
</dbReference>
<dbReference type="PROSITE" id="PS50221">
    <property type="entry name" value="GAIN_B"/>
    <property type="match status" value="1"/>
</dbReference>
<evidence type="ECO:0000256" key="5">
    <source>
        <dbReference type="ARBA" id="ARBA00023157"/>
    </source>
</evidence>
<evidence type="ECO:0000256" key="1">
    <source>
        <dbReference type="ARBA" id="ARBA00004141"/>
    </source>
</evidence>
<dbReference type="InterPro" id="IPR046338">
    <property type="entry name" value="GAIN_dom_sf"/>
</dbReference>
<keyword evidence="2 6" id="KW-0812">Transmembrane</keyword>
<evidence type="ECO:0000259" key="9">
    <source>
        <dbReference type="PROSITE" id="PS50261"/>
    </source>
</evidence>
<dbReference type="Gene3D" id="2.60.220.50">
    <property type="match status" value="1"/>
</dbReference>
<evidence type="ECO:0000256" key="3">
    <source>
        <dbReference type="ARBA" id="ARBA00022989"/>
    </source>
</evidence>
<dbReference type="InterPro" id="IPR000832">
    <property type="entry name" value="GPCR_2_secretin-like"/>
</dbReference>
<evidence type="ECO:0000313" key="11">
    <source>
        <dbReference type="Proteomes" id="UP001159427"/>
    </source>
</evidence>
<dbReference type="Gene3D" id="3.10.100.10">
    <property type="entry name" value="Mannose-Binding Protein A, subunit A"/>
    <property type="match status" value="1"/>
</dbReference>
<evidence type="ECO:0000259" key="8">
    <source>
        <dbReference type="PROSITE" id="PS50221"/>
    </source>
</evidence>
<feature type="transmembrane region" description="Helical" evidence="6">
    <location>
        <begin position="553"/>
        <end position="573"/>
    </location>
</feature>
<dbReference type="InterPro" id="IPR017981">
    <property type="entry name" value="GPCR_2-like_7TM"/>
</dbReference>
<dbReference type="PANTHER" id="PTHR12011:SF347">
    <property type="entry name" value="FI21270P1-RELATED"/>
    <property type="match status" value="1"/>
</dbReference>
<keyword evidence="4 6" id="KW-0472">Membrane</keyword>
<dbReference type="Gene3D" id="1.20.1070.10">
    <property type="entry name" value="Rhodopsin 7-helix transmembrane proteins"/>
    <property type="match status" value="1"/>
</dbReference>
<organism evidence="10 11">
    <name type="scientific">Porites evermanni</name>
    <dbReference type="NCBI Taxonomy" id="104178"/>
    <lineage>
        <taxon>Eukaryota</taxon>
        <taxon>Metazoa</taxon>
        <taxon>Cnidaria</taxon>
        <taxon>Anthozoa</taxon>
        <taxon>Hexacorallia</taxon>
        <taxon>Scleractinia</taxon>
        <taxon>Fungiina</taxon>
        <taxon>Poritidae</taxon>
        <taxon>Porites</taxon>
    </lineage>
</organism>